<feature type="compositionally biased region" description="Basic and acidic residues" evidence="1">
    <location>
        <begin position="14"/>
        <end position="25"/>
    </location>
</feature>
<dbReference type="EMBL" id="JAAALK010000285">
    <property type="protein sequence ID" value="KAG8065387.1"/>
    <property type="molecule type" value="Genomic_DNA"/>
</dbReference>
<reference evidence="2" key="2">
    <citation type="submission" date="2021-02" db="EMBL/GenBank/DDBJ databases">
        <authorList>
            <person name="Kimball J.A."/>
            <person name="Haas M.W."/>
            <person name="Macchietto M."/>
            <person name="Kono T."/>
            <person name="Duquette J."/>
            <person name="Shao M."/>
        </authorList>
    </citation>
    <scope>NUCLEOTIDE SEQUENCE</scope>
    <source>
        <tissue evidence="2">Fresh leaf tissue</tissue>
    </source>
</reference>
<evidence type="ECO:0000313" key="2">
    <source>
        <dbReference type="EMBL" id="KAG8065387.1"/>
    </source>
</evidence>
<accession>A0A8J5V938</accession>
<evidence type="ECO:0000256" key="1">
    <source>
        <dbReference type="SAM" id="MobiDB-lite"/>
    </source>
</evidence>
<organism evidence="2 3">
    <name type="scientific">Zizania palustris</name>
    <name type="common">Northern wild rice</name>
    <dbReference type="NCBI Taxonomy" id="103762"/>
    <lineage>
        <taxon>Eukaryota</taxon>
        <taxon>Viridiplantae</taxon>
        <taxon>Streptophyta</taxon>
        <taxon>Embryophyta</taxon>
        <taxon>Tracheophyta</taxon>
        <taxon>Spermatophyta</taxon>
        <taxon>Magnoliopsida</taxon>
        <taxon>Liliopsida</taxon>
        <taxon>Poales</taxon>
        <taxon>Poaceae</taxon>
        <taxon>BOP clade</taxon>
        <taxon>Oryzoideae</taxon>
        <taxon>Oryzeae</taxon>
        <taxon>Zizaniinae</taxon>
        <taxon>Zizania</taxon>
    </lineage>
</organism>
<protein>
    <submittedName>
        <fullName evidence="2">Uncharacterized protein</fullName>
    </submittedName>
</protein>
<proteinExistence type="predicted"/>
<dbReference type="AlphaFoldDB" id="A0A8J5V938"/>
<feature type="region of interest" description="Disordered" evidence="1">
    <location>
        <begin position="1"/>
        <end position="52"/>
    </location>
</feature>
<reference evidence="2" key="1">
    <citation type="journal article" date="2021" name="bioRxiv">
        <title>Whole Genome Assembly and Annotation of Northern Wild Rice, Zizania palustris L., Supports a Whole Genome Duplication in the Zizania Genus.</title>
        <authorList>
            <person name="Haas M."/>
            <person name="Kono T."/>
            <person name="Macchietto M."/>
            <person name="Millas R."/>
            <person name="McGilp L."/>
            <person name="Shao M."/>
            <person name="Duquette J."/>
            <person name="Hirsch C.N."/>
            <person name="Kimball J."/>
        </authorList>
    </citation>
    <scope>NUCLEOTIDE SEQUENCE</scope>
    <source>
        <tissue evidence="2">Fresh leaf tissue</tissue>
    </source>
</reference>
<feature type="compositionally biased region" description="Low complexity" evidence="1">
    <location>
        <begin position="33"/>
        <end position="45"/>
    </location>
</feature>
<dbReference type="Proteomes" id="UP000729402">
    <property type="component" value="Unassembled WGS sequence"/>
</dbReference>
<evidence type="ECO:0000313" key="3">
    <source>
        <dbReference type="Proteomes" id="UP000729402"/>
    </source>
</evidence>
<comment type="caution">
    <text evidence="2">The sequence shown here is derived from an EMBL/GenBank/DDBJ whole genome shotgun (WGS) entry which is preliminary data.</text>
</comment>
<gene>
    <name evidence="2" type="ORF">GUJ93_ZPchr0004g38590</name>
</gene>
<keyword evidence="3" id="KW-1185">Reference proteome</keyword>
<name>A0A8J5V938_ZIZPA</name>
<sequence length="83" mass="8290">MMCEVRGASAGGEGEPRGAEREVGAGRRHRMEAAGSDGSGAMSSDGGSGGAKVVECTGTGGVWLETRASASGWSGRSNRCTQI</sequence>